<reference evidence="2" key="2">
    <citation type="submission" date="2023-05" db="EMBL/GenBank/DDBJ databases">
        <authorList>
            <consortium name="Lawrence Berkeley National Laboratory"/>
            <person name="Steindorff A."/>
            <person name="Hensen N."/>
            <person name="Bonometti L."/>
            <person name="Westerberg I."/>
            <person name="Brannstrom I.O."/>
            <person name="Guillou S."/>
            <person name="Cros-Aarteil S."/>
            <person name="Calhoun S."/>
            <person name="Haridas S."/>
            <person name="Kuo A."/>
            <person name="Mondo S."/>
            <person name="Pangilinan J."/>
            <person name="Riley R."/>
            <person name="Labutti K."/>
            <person name="Andreopoulos B."/>
            <person name="Lipzen A."/>
            <person name="Chen C."/>
            <person name="Yanf M."/>
            <person name="Daum C."/>
            <person name="Ng V."/>
            <person name="Clum A."/>
            <person name="Ohm R."/>
            <person name="Martin F."/>
            <person name="Silar P."/>
            <person name="Natvig D."/>
            <person name="Lalanne C."/>
            <person name="Gautier V."/>
            <person name="Ament-Velasquez S.L."/>
            <person name="Kruys A."/>
            <person name="Hutchinson M.I."/>
            <person name="Powell A.J."/>
            <person name="Barry K."/>
            <person name="Miller A.N."/>
            <person name="Grigoriev I.V."/>
            <person name="Debuchy R."/>
            <person name="Gladieux P."/>
            <person name="Thoren M.H."/>
            <person name="Johannesson H."/>
        </authorList>
    </citation>
    <scope>NUCLEOTIDE SEQUENCE</scope>
    <source>
        <strain evidence="2">CBS 731.68</strain>
    </source>
</reference>
<evidence type="ECO:0000313" key="3">
    <source>
        <dbReference type="Proteomes" id="UP001302602"/>
    </source>
</evidence>
<feature type="compositionally biased region" description="Low complexity" evidence="1">
    <location>
        <begin position="11"/>
        <end position="26"/>
    </location>
</feature>
<dbReference type="AlphaFoldDB" id="A0AAN6TPG1"/>
<name>A0AAN6TPG1_9PEZI</name>
<reference evidence="2" key="1">
    <citation type="journal article" date="2023" name="Mol. Phylogenet. Evol.">
        <title>Genome-scale phylogeny and comparative genomics of the fungal order Sordariales.</title>
        <authorList>
            <person name="Hensen N."/>
            <person name="Bonometti L."/>
            <person name="Westerberg I."/>
            <person name="Brannstrom I.O."/>
            <person name="Guillou S."/>
            <person name="Cros-Aarteil S."/>
            <person name="Calhoun S."/>
            <person name="Haridas S."/>
            <person name="Kuo A."/>
            <person name="Mondo S."/>
            <person name="Pangilinan J."/>
            <person name="Riley R."/>
            <person name="LaButti K."/>
            <person name="Andreopoulos B."/>
            <person name="Lipzen A."/>
            <person name="Chen C."/>
            <person name="Yan M."/>
            <person name="Daum C."/>
            <person name="Ng V."/>
            <person name="Clum A."/>
            <person name="Steindorff A."/>
            <person name="Ohm R.A."/>
            <person name="Martin F."/>
            <person name="Silar P."/>
            <person name="Natvig D.O."/>
            <person name="Lalanne C."/>
            <person name="Gautier V."/>
            <person name="Ament-Velasquez S.L."/>
            <person name="Kruys A."/>
            <person name="Hutchinson M.I."/>
            <person name="Powell A.J."/>
            <person name="Barry K."/>
            <person name="Miller A.N."/>
            <person name="Grigoriev I.V."/>
            <person name="Debuchy R."/>
            <person name="Gladieux P."/>
            <person name="Hiltunen Thoren M."/>
            <person name="Johannesson H."/>
        </authorList>
    </citation>
    <scope>NUCLEOTIDE SEQUENCE</scope>
    <source>
        <strain evidence="2">CBS 731.68</strain>
    </source>
</reference>
<feature type="non-terminal residue" evidence="2">
    <location>
        <position position="189"/>
    </location>
</feature>
<dbReference type="EMBL" id="MU853321">
    <property type="protein sequence ID" value="KAK4117926.1"/>
    <property type="molecule type" value="Genomic_DNA"/>
</dbReference>
<feature type="compositionally biased region" description="Basic residues" evidence="1">
    <location>
        <begin position="113"/>
        <end position="123"/>
    </location>
</feature>
<gene>
    <name evidence="2" type="ORF">N657DRAFT_675866</name>
</gene>
<feature type="region of interest" description="Disordered" evidence="1">
    <location>
        <begin position="94"/>
        <end position="140"/>
    </location>
</feature>
<dbReference type="Proteomes" id="UP001302602">
    <property type="component" value="Unassembled WGS sequence"/>
</dbReference>
<dbReference type="RefSeq" id="XP_062641703.1">
    <property type="nucleotide sequence ID" value="XM_062795851.1"/>
</dbReference>
<proteinExistence type="predicted"/>
<comment type="caution">
    <text evidence="2">The sequence shown here is derived from an EMBL/GenBank/DDBJ whole genome shotgun (WGS) entry which is preliminary data.</text>
</comment>
<feature type="region of interest" description="Disordered" evidence="1">
    <location>
        <begin position="1"/>
        <end position="26"/>
    </location>
</feature>
<feature type="compositionally biased region" description="Polar residues" evidence="1">
    <location>
        <begin position="1"/>
        <end position="10"/>
    </location>
</feature>
<protein>
    <submittedName>
        <fullName evidence="2">Uncharacterized protein</fullName>
    </submittedName>
</protein>
<evidence type="ECO:0000256" key="1">
    <source>
        <dbReference type="SAM" id="MobiDB-lite"/>
    </source>
</evidence>
<dbReference type="GeneID" id="87832619"/>
<organism evidence="2 3">
    <name type="scientific">Parathielavia appendiculata</name>
    <dbReference type="NCBI Taxonomy" id="2587402"/>
    <lineage>
        <taxon>Eukaryota</taxon>
        <taxon>Fungi</taxon>
        <taxon>Dikarya</taxon>
        <taxon>Ascomycota</taxon>
        <taxon>Pezizomycotina</taxon>
        <taxon>Sordariomycetes</taxon>
        <taxon>Sordariomycetidae</taxon>
        <taxon>Sordariales</taxon>
        <taxon>Chaetomiaceae</taxon>
        <taxon>Parathielavia</taxon>
    </lineage>
</organism>
<feature type="compositionally biased region" description="Polar residues" evidence="1">
    <location>
        <begin position="180"/>
        <end position="189"/>
    </location>
</feature>
<feature type="region of interest" description="Disordered" evidence="1">
    <location>
        <begin position="164"/>
        <end position="189"/>
    </location>
</feature>
<accession>A0AAN6TPG1</accession>
<evidence type="ECO:0000313" key="2">
    <source>
        <dbReference type="EMBL" id="KAK4117926.1"/>
    </source>
</evidence>
<keyword evidence="3" id="KW-1185">Reference proteome</keyword>
<sequence length="189" mass="21140">MTSELSGNKRPTTTPTLSPLTHHHQQTTTNTIITTAIVSSSRHIKVDQLDPSLVQHVNTNVSAVVERYLLDDQGIRPKTTRKAYGIQQAEWMIASRAPKRGKRRKAETQRLKAERKRKPKKQKREGSPMSSSTTRVEAVDVIVVGRRPAKDQDQDGKLELELELELESKSDQDDFGPDSASGTSSMLKQ</sequence>